<dbReference type="RefSeq" id="XP_004261932.1">
    <property type="nucleotide sequence ID" value="XM_004261884.1"/>
</dbReference>
<sequence length="358" mass="40835">MSSDICPTQKVIRMTCVVGEPQSIKVELSSKSKQEQTINVTPIENVWISLSSSSTVLTDGVGVLDITVIVKLRKDNSRINVYIKNTTTYFTLLVTTNHSLYIDINDIKKTKFISSGVYGQVYKGEYNKTNVAIKELMFDQNNSTKYSMYLTEMSLYRKFTCETVVTILGFTVTPQLPTLVMECALYDLRSQIGTKCPIFLNTKIRLTIYRNIASALMKLHSEKLVYRDLKSANVLIFSKSIKSPVIAKLCDFETCCEEKNAFPAPDVGTPIYMSPEQWNRQHLTTQSDVFSFAVLCYEILTNKVPYNDIDFPNPWSIAQFICSNKRLPKPDSCDVTLWRLIEDCWKTQPEDRISLFLV</sequence>
<dbReference type="Pfam" id="PF07714">
    <property type="entry name" value="PK_Tyr_Ser-Thr"/>
    <property type="match status" value="1"/>
</dbReference>
<dbReference type="VEuPathDB" id="AmoebaDB:EIN_429070"/>
<dbReference type="PIRSF" id="PIRSF000654">
    <property type="entry name" value="Integrin-linked_kinase"/>
    <property type="match status" value="1"/>
</dbReference>
<name>A0A0A1UEX8_ENTIV</name>
<dbReference type="InterPro" id="IPR053215">
    <property type="entry name" value="TKL_Ser/Thr_kinase"/>
</dbReference>
<keyword evidence="2" id="KW-0418">Kinase</keyword>
<evidence type="ECO:0000313" key="2">
    <source>
        <dbReference type="EMBL" id="ELP95161.1"/>
    </source>
</evidence>
<dbReference type="GO" id="GO:0005524">
    <property type="term" value="F:ATP binding"/>
    <property type="evidence" value="ECO:0007669"/>
    <property type="project" value="InterPro"/>
</dbReference>
<dbReference type="PANTHER" id="PTHR45756">
    <property type="entry name" value="PALMITOYLTRANSFERASE"/>
    <property type="match status" value="1"/>
</dbReference>
<protein>
    <submittedName>
        <fullName evidence="2">Tyrosine protein kinase, putative</fullName>
    </submittedName>
</protein>
<dbReference type="AlphaFoldDB" id="A0A0A1UEX8"/>
<organism evidence="2 3">
    <name type="scientific">Entamoeba invadens IP1</name>
    <dbReference type="NCBI Taxonomy" id="370355"/>
    <lineage>
        <taxon>Eukaryota</taxon>
        <taxon>Amoebozoa</taxon>
        <taxon>Evosea</taxon>
        <taxon>Archamoebae</taxon>
        <taxon>Mastigamoebida</taxon>
        <taxon>Entamoebidae</taxon>
        <taxon>Entamoeba</taxon>
    </lineage>
</organism>
<dbReference type="PANTHER" id="PTHR45756:SF1">
    <property type="entry name" value="PROTEIN KINASE DOMAIN CONTAINING PROTEIN"/>
    <property type="match status" value="1"/>
</dbReference>
<accession>A0A0A1UEX8</accession>
<dbReference type="InterPro" id="IPR011009">
    <property type="entry name" value="Kinase-like_dom_sf"/>
</dbReference>
<gene>
    <name evidence="2" type="ORF">EIN_429070</name>
</gene>
<dbReference type="SMART" id="SM00220">
    <property type="entry name" value="S_TKc"/>
    <property type="match status" value="1"/>
</dbReference>
<dbReference type="KEGG" id="eiv:EIN_429070"/>
<feature type="domain" description="Protein kinase" evidence="1">
    <location>
        <begin position="107"/>
        <end position="358"/>
    </location>
</feature>
<dbReference type="Gene3D" id="3.30.200.20">
    <property type="entry name" value="Phosphorylase Kinase, domain 1"/>
    <property type="match status" value="1"/>
</dbReference>
<dbReference type="Gene3D" id="1.10.510.10">
    <property type="entry name" value="Transferase(Phosphotransferase) domain 1"/>
    <property type="match status" value="1"/>
</dbReference>
<dbReference type="EMBL" id="KB206168">
    <property type="protein sequence ID" value="ELP95161.1"/>
    <property type="molecule type" value="Genomic_DNA"/>
</dbReference>
<keyword evidence="2" id="KW-0808">Transferase</keyword>
<dbReference type="OrthoDB" id="1840988at2759"/>
<dbReference type="SUPFAM" id="SSF56112">
    <property type="entry name" value="Protein kinase-like (PK-like)"/>
    <property type="match status" value="1"/>
</dbReference>
<dbReference type="GO" id="GO:0004672">
    <property type="term" value="F:protein kinase activity"/>
    <property type="evidence" value="ECO:0007669"/>
    <property type="project" value="InterPro"/>
</dbReference>
<evidence type="ECO:0000313" key="3">
    <source>
        <dbReference type="Proteomes" id="UP000014680"/>
    </source>
</evidence>
<dbReference type="InterPro" id="IPR000719">
    <property type="entry name" value="Prot_kinase_dom"/>
</dbReference>
<keyword evidence="3" id="KW-1185">Reference proteome</keyword>
<dbReference type="OMA" id="WELMNEC"/>
<dbReference type="InterPro" id="IPR008271">
    <property type="entry name" value="Ser/Thr_kinase_AS"/>
</dbReference>
<proteinExistence type="predicted"/>
<reference evidence="2 3" key="1">
    <citation type="submission" date="2012-10" db="EMBL/GenBank/DDBJ databases">
        <authorList>
            <person name="Zafar N."/>
            <person name="Inman J."/>
            <person name="Hall N."/>
            <person name="Lorenzi H."/>
            <person name="Caler E."/>
        </authorList>
    </citation>
    <scope>NUCLEOTIDE SEQUENCE [LARGE SCALE GENOMIC DNA]</scope>
    <source>
        <strain evidence="2 3">IP1</strain>
    </source>
</reference>
<evidence type="ECO:0000259" key="1">
    <source>
        <dbReference type="PROSITE" id="PS50011"/>
    </source>
</evidence>
<dbReference type="PROSITE" id="PS50011">
    <property type="entry name" value="PROTEIN_KINASE_DOM"/>
    <property type="match status" value="1"/>
</dbReference>
<dbReference type="GeneID" id="14894193"/>
<dbReference type="Proteomes" id="UP000014680">
    <property type="component" value="Unassembled WGS sequence"/>
</dbReference>
<dbReference type="PROSITE" id="PS00108">
    <property type="entry name" value="PROTEIN_KINASE_ST"/>
    <property type="match status" value="1"/>
</dbReference>
<dbReference type="InterPro" id="IPR001245">
    <property type="entry name" value="Ser-Thr/Tyr_kinase_cat_dom"/>
</dbReference>